<feature type="domain" description="C2H2-type" evidence="9">
    <location>
        <begin position="432"/>
        <end position="461"/>
    </location>
</feature>
<dbReference type="RefSeq" id="XP_029647721.1">
    <property type="nucleotide sequence ID" value="XM_029791861.2"/>
</dbReference>
<dbReference type="Pfam" id="PF00096">
    <property type="entry name" value="zf-C2H2"/>
    <property type="match status" value="3"/>
</dbReference>
<dbReference type="SUPFAM" id="SSF57667">
    <property type="entry name" value="beta-beta-alpha zinc fingers"/>
    <property type="match status" value="3"/>
</dbReference>
<keyword evidence="1" id="KW-0433">Leucine-rich repeat</keyword>
<proteinExistence type="predicted"/>
<dbReference type="Pfam" id="PF12874">
    <property type="entry name" value="zf-met"/>
    <property type="match status" value="1"/>
</dbReference>
<dbReference type="PRINTS" id="PR00019">
    <property type="entry name" value="LEURICHRPT"/>
</dbReference>
<dbReference type="GO" id="GO:0008270">
    <property type="term" value="F:zinc ion binding"/>
    <property type="evidence" value="ECO:0007669"/>
    <property type="project" value="UniProtKB-KW"/>
</dbReference>
<dbReference type="Gene3D" id="3.30.160.60">
    <property type="entry name" value="Classic Zinc Finger"/>
    <property type="match status" value="5"/>
</dbReference>
<evidence type="ECO:0000259" key="9">
    <source>
        <dbReference type="PROSITE" id="PS50157"/>
    </source>
</evidence>
<feature type="domain" description="C2H2-type" evidence="9">
    <location>
        <begin position="666"/>
        <end position="693"/>
    </location>
</feature>
<dbReference type="PANTHER" id="PTHR24393">
    <property type="entry name" value="ZINC FINGER PROTEIN"/>
    <property type="match status" value="1"/>
</dbReference>
<evidence type="ECO:0000256" key="2">
    <source>
        <dbReference type="ARBA" id="ARBA00022723"/>
    </source>
</evidence>
<dbReference type="GO" id="GO:0001228">
    <property type="term" value="F:DNA-binding transcription activator activity, RNA polymerase II-specific"/>
    <property type="evidence" value="ECO:0007669"/>
    <property type="project" value="TreeGrafter"/>
</dbReference>
<evidence type="ECO:0000256" key="5">
    <source>
        <dbReference type="ARBA" id="ARBA00022833"/>
    </source>
</evidence>
<dbReference type="PROSITE" id="PS00028">
    <property type="entry name" value="ZINC_FINGER_C2H2_1"/>
    <property type="match status" value="7"/>
</dbReference>
<evidence type="ECO:0000256" key="1">
    <source>
        <dbReference type="ARBA" id="ARBA00022614"/>
    </source>
</evidence>
<keyword evidence="3" id="KW-0677">Repeat</keyword>
<evidence type="ECO:0000256" key="6">
    <source>
        <dbReference type="ARBA" id="ARBA00023242"/>
    </source>
</evidence>
<evidence type="ECO:0000256" key="8">
    <source>
        <dbReference type="SAM" id="MobiDB-lite"/>
    </source>
</evidence>
<dbReference type="PROSITE" id="PS51450">
    <property type="entry name" value="LRR"/>
    <property type="match status" value="4"/>
</dbReference>
<dbReference type="InterPro" id="IPR013087">
    <property type="entry name" value="Znf_C2H2_type"/>
</dbReference>
<sequence>MSALMTQLWCTQFGSTCFTFLLLVFISTFTGSESSVSVIFNGTARDHLLLPIDLPRNTTHIYLDHNRIVAISKIDYPKLIYLNLSHNHITTIETLAFEHTKQLKTLDLSYNKITGTSLTVKTFEKLESLERLILKGNPLYIIKNNVFIVSYFSRLHYEIDFSYCHISVVEPSALANLDKCTVLNLSHNNISKLHALSFANIIRLKKLDLSHNSLTEISPSLFCFARINTLLLNGNHVTKLHCASLSRIHNLYHLNLAGNHLRSLPCSNFAGPNLRYLDLSNSHLEKLDVDFLSPVLKKNLRTLRLNNCPLLQYITAKKSGFTALQSLYLNNNPKLHHIDALAFSLSNKSLKLASIIDIAANRLPRDMLNWSQVLRLSMTNLTCDCTASWMLSANIFNQRNVVLHMSDLINYNDYTNIPSPEKKPLFCKKKPFSCRFCHKNFQTESILAVHAEKAHHSIMRKERKDRERLGMATAFGYPCKVCQRLFASAADRGAHERTAHTARGFSGGGHHTDSNDEDDIMSTITSAASTTATNNTAATTSSTTRNPSSSNLPQLSNRNNTNANRPFACDVCARTFVRLSHLTSHAQIHSAEKLFKCSECGKSFLRAASLTEHIVSHTKSPAQNEVEKYYTCDVCNKTFLKQSVLLMHKKIHETTPMPLADKPRSYECEVCHRKFAYLYSLTAHQVIHNPLKKAYTCTTCKRSFQNMVALSSHVKGQHMKMT</sequence>
<dbReference type="KEGG" id="osn:115221661"/>
<keyword evidence="2" id="KW-0479">Metal-binding</keyword>
<feature type="domain" description="C2H2-type" evidence="9">
    <location>
        <begin position="477"/>
        <end position="505"/>
    </location>
</feature>
<dbReference type="Proteomes" id="UP000515154">
    <property type="component" value="Linkage group LG18"/>
</dbReference>
<dbReference type="PROSITE" id="PS50157">
    <property type="entry name" value="ZINC_FINGER_C2H2_2"/>
    <property type="match status" value="7"/>
</dbReference>
<keyword evidence="4 7" id="KW-0863">Zinc-finger</keyword>
<dbReference type="Pfam" id="PF13912">
    <property type="entry name" value="zf-C2H2_6"/>
    <property type="match status" value="1"/>
</dbReference>
<dbReference type="FunFam" id="3.30.160.60:FF:000671">
    <property type="entry name" value="Zinc finger protein 26"/>
    <property type="match status" value="1"/>
</dbReference>
<feature type="domain" description="C2H2-type" evidence="9">
    <location>
        <begin position="695"/>
        <end position="722"/>
    </location>
</feature>
<keyword evidence="5" id="KW-0862">Zinc</keyword>
<dbReference type="InterPro" id="IPR032675">
    <property type="entry name" value="LRR_dom_sf"/>
</dbReference>
<gene>
    <name evidence="11" type="primary">LOC115221661</name>
</gene>
<dbReference type="Gene3D" id="3.80.10.10">
    <property type="entry name" value="Ribonuclease Inhibitor"/>
    <property type="match status" value="3"/>
</dbReference>
<dbReference type="SUPFAM" id="SSF52058">
    <property type="entry name" value="L domain-like"/>
    <property type="match status" value="1"/>
</dbReference>
<evidence type="ECO:0000313" key="10">
    <source>
        <dbReference type="Proteomes" id="UP000515154"/>
    </source>
</evidence>
<evidence type="ECO:0000256" key="7">
    <source>
        <dbReference type="PROSITE-ProRule" id="PRU00042"/>
    </source>
</evidence>
<accession>A0A6P7TDR3</accession>
<feature type="domain" description="C2H2-type" evidence="9">
    <location>
        <begin position="567"/>
        <end position="594"/>
    </location>
</feature>
<dbReference type="InterPro" id="IPR001611">
    <property type="entry name" value="Leu-rich_rpt"/>
</dbReference>
<dbReference type="FunFam" id="3.30.160.60:FF:000446">
    <property type="entry name" value="Zinc finger protein"/>
    <property type="match status" value="1"/>
</dbReference>
<evidence type="ECO:0000256" key="4">
    <source>
        <dbReference type="ARBA" id="ARBA00022771"/>
    </source>
</evidence>
<dbReference type="GO" id="GO:0005634">
    <property type="term" value="C:nucleus"/>
    <property type="evidence" value="ECO:0007669"/>
    <property type="project" value="TreeGrafter"/>
</dbReference>
<dbReference type="PANTHER" id="PTHR24393:SF156">
    <property type="entry name" value="ZINC FINGER PROTEIN 271-LIKE"/>
    <property type="match status" value="1"/>
</dbReference>
<dbReference type="AlphaFoldDB" id="A0A6P7TDR3"/>
<feature type="domain" description="C2H2-type" evidence="9">
    <location>
        <begin position="630"/>
        <end position="652"/>
    </location>
</feature>
<protein>
    <submittedName>
        <fullName evidence="11">Uncharacterized protein LOC115221661</fullName>
    </submittedName>
</protein>
<keyword evidence="10" id="KW-1185">Reference proteome</keyword>
<keyword evidence="6" id="KW-0539">Nucleus</keyword>
<dbReference type="InterPro" id="IPR036236">
    <property type="entry name" value="Znf_C2H2_sf"/>
</dbReference>
<dbReference type="Pfam" id="PF13855">
    <property type="entry name" value="LRR_8"/>
    <property type="match status" value="2"/>
</dbReference>
<feature type="domain" description="C2H2-type" evidence="9">
    <location>
        <begin position="595"/>
        <end position="622"/>
    </location>
</feature>
<feature type="region of interest" description="Disordered" evidence="8">
    <location>
        <begin position="498"/>
        <end position="561"/>
    </location>
</feature>
<dbReference type="GO" id="GO:0000978">
    <property type="term" value="F:RNA polymerase II cis-regulatory region sequence-specific DNA binding"/>
    <property type="evidence" value="ECO:0007669"/>
    <property type="project" value="TreeGrafter"/>
</dbReference>
<evidence type="ECO:0000256" key="3">
    <source>
        <dbReference type="ARBA" id="ARBA00022737"/>
    </source>
</evidence>
<name>A0A6P7TDR3_9MOLL</name>
<dbReference type="SMART" id="SM00355">
    <property type="entry name" value="ZnF_C2H2"/>
    <property type="match status" value="7"/>
</dbReference>
<evidence type="ECO:0000313" key="11">
    <source>
        <dbReference type="RefSeq" id="XP_029647721.1"/>
    </source>
</evidence>
<organism evidence="10 11">
    <name type="scientific">Octopus sinensis</name>
    <name type="common">East Asian common octopus</name>
    <dbReference type="NCBI Taxonomy" id="2607531"/>
    <lineage>
        <taxon>Eukaryota</taxon>
        <taxon>Metazoa</taxon>
        <taxon>Spiralia</taxon>
        <taxon>Lophotrochozoa</taxon>
        <taxon>Mollusca</taxon>
        <taxon>Cephalopoda</taxon>
        <taxon>Coleoidea</taxon>
        <taxon>Octopodiformes</taxon>
        <taxon>Octopoda</taxon>
        <taxon>Incirrata</taxon>
        <taxon>Octopodidae</taxon>
        <taxon>Octopus</taxon>
    </lineage>
</organism>
<reference evidence="11" key="1">
    <citation type="submission" date="2025-08" db="UniProtKB">
        <authorList>
            <consortium name="RefSeq"/>
        </authorList>
    </citation>
    <scope>IDENTIFICATION</scope>
</reference>
<dbReference type="SMART" id="SM00369">
    <property type="entry name" value="LRR_TYP"/>
    <property type="match status" value="8"/>
</dbReference>
<feature type="compositionally biased region" description="Low complexity" evidence="8">
    <location>
        <begin position="522"/>
        <end position="560"/>
    </location>
</feature>
<dbReference type="InterPro" id="IPR003591">
    <property type="entry name" value="Leu-rich_rpt_typical-subtyp"/>
</dbReference>